<sequence>MKKVWLHGGRAALLSLALVSGWAAAADKVVSIGYQAPLTGEYAQYGTLFRNSANQAVAEFNQSHRLPGVRVEVKFEDSKGDAKEGVNIARKFSDDQTIVGVIGDFSSTVSIAAGKVYAETHVPQLSQTASHPDFVKISPWQFRNITTMAYEGPYTANWVHDTGAKRAAIVAIQNDWGQSAAQEFAHGFTADGGQVVTTEFFNPGTRDFRAIITKIARQKPDVIYLAQFYEDGAAFLQQIRQLGVKAPLFGASSLDEQKLIQLAGPAAEGLRLPTSFDLNSQVPNVKHYVEQYRALYHTEPNQFAAQAYDATNILLDAIVKGGGAGATRQSVRDALAATKDFPGVTGITTFDPVTREPTKSQTRLVVQNGQFVPVASTKA</sequence>
<comment type="caution">
    <text evidence="7">The sequence shown here is derived from an EMBL/GenBank/DDBJ whole genome shotgun (WGS) entry which is preliminary data.</text>
</comment>
<evidence type="ECO:0000256" key="4">
    <source>
        <dbReference type="ARBA" id="ARBA00022970"/>
    </source>
</evidence>
<feature type="chain" id="PRO_5021020312" evidence="5">
    <location>
        <begin position="26"/>
        <end position="379"/>
    </location>
</feature>
<evidence type="ECO:0000256" key="5">
    <source>
        <dbReference type="SAM" id="SignalP"/>
    </source>
</evidence>
<dbReference type="PANTHER" id="PTHR47151:SF2">
    <property type="entry name" value="AMINO ACID BINDING PROTEIN"/>
    <property type="match status" value="1"/>
</dbReference>
<dbReference type="PANTHER" id="PTHR47151">
    <property type="entry name" value="LEU/ILE/VAL-BINDING ABC TRANSPORTER SUBUNIT"/>
    <property type="match status" value="1"/>
</dbReference>
<accession>A0A4R1NA92</accession>
<dbReference type="InterPro" id="IPR000709">
    <property type="entry name" value="Leu_Ile_Val-bd"/>
</dbReference>
<dbReference type="RefSeq" id="WP_132922425.1">
    <property type="nucleotide sequence ID" value="NZ_SJOI01000001.1"/>
</dbReference>
<proteinExistence type="inferred from homology"/>
<evidence type="ECO:0000256" key="1">
    <source>
        <dbReference type="ARBA" id="ARBA00010062"/>
    </source>
</evidence>
<name>A0A4R1NA92_9GAMM</name>
<dbReference type="Pfam" id="PF13458">
    <property type="entry name" value="Peripla_BP_6"/>
    <property type="match status" value="1"/>
</dbReference>
<dbReference type="CDD" id="cd06349">
    <property type="entry name" value="PBP1_ABC_HAAT-like"/>
    <property type="match status" value="1"/>
</dbReference>
<evidence type="ECO:0000313" key="7">
    <source>
        <dbReference type="EMBL" id="TCL03569.1"/>
    </source>
</evidence>
<dbReference type="OrthoDB" id="9147078at2"/>
<dbReference type="GO" id="GO:0006865">
    <property type="term" value="P:amino acid transport"/>
    <property type="evidence" value="ECO:0007669"/>
    <property type="project" value="UniProtKB-KW"/>
</dbReference>
<protein>
    <submittedName>
        <fullName evidence="7">Amino acid/amide ABC transporter substrate-binding protein (HAAT family)</fullName>
    </submittedName>
</protein>
<dbReference type="InterPro" id="IPR028082">
    <property type="entry name" value="Peripla_BP_I"/>
</dbReference>
<feature type="domain" description="Leucine-binding protein" evidence="6">
    <location>
        <begin position="30"/>
        <end position="358"/>
    </location>
</feature>
<dbReference type="Gene3D" id="3.40.50.2300">
    <property type="match status" value="2"/>
</dbReference>
<reference evidence="7 8" key="1">
    <citation type="submission" date="2019-02" db="EMBL/GenBank/DDBJ databases">
        <title>Investigation of anaerobic lignin degradation for improved lignocellulosic biofuels.</title>
        <authorList>
            <person name="Deangelis K."/>
        </authorList>
    </citation>
    <scope>NUCLEOTIDE SEQUENCE [LARGE SCALE GENOMIC DNA]</scope>
    <source>
        <strain evidence="7 8">159R</strain>
    </source>
</reference>
<evidence type="ECO:0000256" key="3">
    <source>
        <dbReference type="ARBA" id="ARBA00022729"/>
    </source>
</evidence>
<dbReference type="Proteomes" id="UP000294555">
    <property type="component" value="Unassembled WGS sequence"/>
</dbReference>
<dbReference type="EMBL" id="SJOI01000001">
    <property type="protein sequence ID" value="TCL03569.1"/>
    <property type="molecule type" value="Genomic_DNA"/>
</dbReference>
<keyword evidence="3 5" id="KW-0732">Signal</keyword>
<evidence type="ECO:0000256" key="2">
    <source>
        <dbReference type="ARBA" id="ARBA00022448"/>
    </source>
</evidence>
<dbReference type="AlphaFoldDB" id="A0A4R1NA92"/>
<dbReference type="PRINTS" id="PR00337">
    <property type="entry name" value="LEUILEVALBP"/>
</dbReference>
<keyword evidence="8" id="KW-1185">Reference proteome</keyword>
<evidence type="ECO:0000313" key="8">
    <source>
        <dbReference type="Proteomes" id="UP000294555"/>
    </source>
</evidence>
<dbReference type="SUPFAM" id="SSF53822">
    <property type="entry name" value="Periplasmic binding protein-like I"/>
    <property type="match status" value="1"/>
</dbReference>
<evidence type="ECO:0000259" key="6">
    <source>
        <dbReference type="Pfam" id="PF13458"/>
    </source>
</evidence>
<feature type="signal peptide" evidence="5">
    <location>
        <begin position="1"/>
        <end position="25"/>
    </location>
</feature>
<gene>
    <name evidence="7" type="ORF">EZJ58_1644</name>
</gene>
<organism evidence="7 8">
    <name type="scientific">Sodalis ligni</name>
    <dbReference type="NCBI Taxonomy" id="2697027"/>
    <lineage>
        <taxon>Bacteria</taxon>
        <taxon>Pseudomonadati</taxon>
        <taxon>Pseudomonadota</taxon>
        <taxon>Gammaproteobacteria</taxon>
        <taxon>Enterobacterales</taxon>
        <taxon>Bruguierivoracaceae</taxon>
        <taxon>Sodalis</taxon>
    </lineage>
</organism>
<dbReference type="InterPro" id="IPR028081">
    <property type="entry name" value="Leu-bd"/>
</dbReference>
<comment type="similarity">
    <text evidence="1">Belongs to the leucine-binding protein family.</text>
</comment>
<keyword evidence="4" id="KW-0029">Amino-acid transport</keyword>
<keyword evidence="2" id="KW-0813">Transport</keyword>